<evidence type="ECO:0000313" key="2">
    <source>
        <dbReference type="Proteomes" id="UP001166191"/>
    </source>
</evidence>
<protein>
    <submittedName>
        <fullName evidence="1">Crp/Fnr family transcriptional regulator</fullName>
    </submittedName>
</protein>
<keyword evidence="2" id="KW-1185">Reference proteome</keyword>
<proteinExistence type="predicted"/>
<gene>
    <name evidence="1" type="ORF">KNW02_01895</name>
</gene>
<evidence type="ECO:0000313" key="1">
    <source>
        <dbReference type="EMBL" id="MBU3028868.1"/>
    </source>
</evidence>
<sequence length="189" mass="21335">MNPGSAAEESAPEALLRQIRIKARADELWHLRDCPAGTQVLVQGVATPDLFVLQGGLVKLDYLTPDGRERIKSFIVDRGLFAIEDADLSFGARTLEPSQIVRLPIGWARAQLAQDMVLRQAYADFTDWLRLRKARREQLLLCASAEERYRLLCEHEPGLIRRLSQGDIARYLGITPVAFSRIKRRLRGG</sequence>
<name>A0ABS6AE37_9RHOB</name>
<organism evidence="1 2">
    <name type="scientific">Paracoccus marinaquae</name>
    <dbReference type="NCBI Taxonomy" id="2841926"/>
    <lineage>
        <taxon>Bacteria</taxon>
        <taxon>Pseudomonadati</taxon>
        <taxon>Pseudomonadota</taxon>
        <taxon>Alphaproteobacteria</taxon>
        <taxon>Rhodobacterales</taxon>
        <taxon>Paracoccaceae</taxon>
        <taxon>Paracoccus</taxon>
    </lineage>
</organism>
<comment type="caution">
    <text evidence="1">The sequence shown here is derived from an EMBL/GenBank/DDBJ whole genome shotgun (WGS) entry which is preliminary data.</text>
</comment>
<dbReference type="Proteomes" id="UP001166191">
    <property type="component" value="Unassembled WGS sequence"/>
</dbReference>
<reference evidence="1" key="1">
    <citation type="submission" date="2021-06" db="EMBL/GenBank/DDBJ databases">
        <title>Paracoccus bacterium XHP0099 sp. nov., isolated from the surface waters of the Yellow Sea.</title>
        <authorList>
            <person name="Xue H."/>
            <person name="Zhang D."/>
        </authorList>
    </citation>
    <scope>NUCLEOTIDE SEQUENCE</scope>
    <source>
        <strain evidence="1">XHP0099</strain>
    </source>
</reference>
<dbReference type="RefSeq" id="WP_216031564.1">
    <property type="nucleotide sequence ID" value="NZ_JAHKNG010000002.1"/>
</dbReference>
<dbReference type="EMBL" id="JAHKNG010000002">
    <property type="protein sequence ID" value="MBU3028868.1"/>
    <property type="molecule type" value="Genomic_DNA"/>
</dbReference>
<accession>A0ABS6AE37</accession>